<dbReference type="Proteomes" id="UP000249789">
    <property type="component" value="Unassembled WGS sequence"/>
</dbReference>
<protein>
    <submittedName>
        <fullName evidence="1">Cu,Zn superoxide dismutase-like protein</fullName>
    </submittedName>
</protein>
<dbReference type="SUPFAM" id="SSF49329">
    <property type="entry name" value="Cu,Zn superoxide dismutase-like"/>
    <property type="match status" value="1"/>
</dbReference>
<feature type="non-terminal residue" evidence="1">
    <location>
        <position position="1"/>
    </location>
</feature>
<evidence type="ECO:0000313" key="1">
    <source>
        <dbReference type="EMBL" id="RAK81178.1"/>
    </source>
</evidence>
<dbReference type="Gene3D" id="2.60.40.200">
    <property type="entry name" value="Superoxide dismutase, copper/zinc binding domain"/>
    <property type="match status" value="1"/>
</dbReference>
<keyword evidence="2" id="KW-1185">Reference proteome</keyword>
<dbReference type="InterPro" id="IPR024134">
    <property type="entry name" value="SOD_Cu/Zn_/chaperone"/>
</dbReference>
<reference evidence="1 2" key="1">
    <citation type="submission" date="2018-02" db="EMBL/GenBank/DDBJ databases">
        <title>The genomes of Aspergillus section Nigri reveals drivers in fungal speciation.</title>
        <authorList>
            <consortium name="DOE Joint Genome Institute"/>
            <person name="Vesth T.C."/>
            <person name="Nybo J."/>
            <person name="Theobald S."/>
            <person name="Brandl J."/>
            <person name="Frisvad J.C."/>
            <person name="Nielsen K.F."/>
            <person name="Lyhne E.K."/>
            <person name="Kogle M.E."/>
            <person name="Kuo A."/>
            <person name="Riley R."/>
            <person name="Clum A."/>
            <person name="Nolan M."/>
            <person name="Lipzen A."/>
            <person name="Salamov A."/>
            <person name="Henrissat B."/>
            <person name="Wiebenga A."/>
            <person name="De vries R.P."/>
            <person name="Grigoriev I.V."/>
            <person name="Mortensen U.H."/>
            <person name="Andersen M.R."/>
            <person name="Baker S.E."/>
        </authorList>
    </citation>
    <scope>NUCLEOTIDE SEQUENCE [LARGE SCALE GENOMIC DNA]</scope>
    <source>
        <strain evidence="1 2">CBS 313.89</strain>
    </source>
</reference>
<dbReference type="AlphaFoldDB" id="A0A8G1RY61"/>
<sequence length="164" mass="17609">AAPVQSNPDAPVITNNQDLTYVAHILRDPHSGIEGVVTASPGPNNTGVQIKLHFSGLRETSRYLYHIHYQPMPESGDCKGTAGLLNPYNAQEDPCNAAEPQTCGVGDLSGKHGFLIADDYGTVAAVYEDKYLSNQPDSVAFFGNRSVTIHADDGGRYNCGNFEL</sequence>
<gene>
    <name evidence="1" type="ORF">BO72DRAFT_338625</name>
</gene>
<dbReference type="VEuPathDB" id="FungiDB:BO72DRAFT_338625"/>
<proteinExistence type="predicted"/>
<dbReference type="EMBL" id="KZ824626">
    <property type="protein sequence ID" value="RAK81178.1"/>
    <property type="molecule type" value="Genomic_DNA"/>
</dbReference>
<dbReference type="OrthoDB" id="159229at2759"/>
<dbReference type="GO" id="GO:0005507">
    <property type="term" value="F:copper ion binding"/>
    <property type="evidence" value="ECO:0007669"/>
    <property type="project" value="InterPro"/>
</dbReference>
<feature type="non-terminal residue" evidence="1">
    <location>
        <position position="164"/>
    </location>
</feature>
<organism evidence="1 2">
    <name type="scientific">Aspergillus fijiensis CBS 313.89</name>
    <dbReference type="NCBI Taxonomy" id="1448319"/>
    <lineage>
        <taxon>Eukaryota</taxon>
        <taxon>Fungi</taxon>
        <taxon>Dikarya</taxon>
        <taxon>Ascomycota</taxon>
        <taxon>Pezizomycotina</taxon>
        <taxon>Eurotiomycetes</taxon>
        <taxon>Eurotiomycetidae</taxon>
        <taxon>Eurotiales</taxon>
        <taxon>Aspergillaceae</taxon>
        <taxon>Aspergillus</taxon>
    </lineage>
</organism>
<name>A0A8G1RY61_9EURO</name>
<dbReference type="InterPro" id="IPR036423">
    <property type="entry name" value="SOD-like_Cu/Zn_dom_sf"/>
</dbReference>
<dbReference type="PANTHER" id="PTHR10003">
    <property type="entry name" value="SUPEROXIDE DISMUTASE CU-ZN -RELATED"/>
    <property type="match status" value="1"/>
</dbReference>
<dbReference type="GO" id="GO:0006801">
    <property type="term" value="P:superoxide metabolic process"/>
    <property type="evidence" value="ECO:0007669"/>
    <property type="project" value="InterPro"/>
</dbReference>
<evidence type="ECO:0000313" key="2">
    <source>
        <dbReference type="Proteomes" id="UP000249789"/>
    </source>
</evidence>
<dbReference type="RefSeq" id="XP_040805188.1">
    <property type="nucleotide sequence ID" value="XM_040940583.1"/>
</dbReference>
<dbReference type="GeneID" id="63857916"/>
<accession>A0A8G1RY61</accession>